<proteinExistence type="inferred from homology"/>
<keyword evidence="5 15" id="KW-0288">FMN</keyword>
<dbReference type="Proteomes" id="UP000293377">
    <property type="component" value="Unassembled WGS sequence"/>
</dbReference>
<dbReference type="UniPathway" id="UPA00276">
    <property type="reaction ID" value="UER00406"/>
</dbReference>
<keyword evidence="6 15" id="KW-0808">Transferase</keyword>
<evidence type="ECO:0000256" key="10">
    <source>
        <dbReference type="ARBA" id="ARBA00022827"/>
    </source>
</evidence>
<dbReference type="GO" id="GO:0008531">
    <property type="term" value="F:riboflavin kinase activity"/>
    <property type="evidence" value="ECO:0007669"/>
    <property type="project" value="UniProtKB-UniRule"/>
</dbReference>
<dbReference type="SMART" id="SM00904">
    <property type="entry name" value="Flavokinase"/>
    <property type="match status" value="1"/>
</dbReference>
<evidence type="ECO:0000256" key="14">
    <source>
        <dbReference type="ARBA" id="ARBA00049494"/>
    </source>
</evidence>
<comment type="catalytic activity">
    <reaction evidence="14 15">
        <text>FMN + ATP + H(+) = FAD + diphosphate</text>
        <dbReference type="Rhea" id="RHEA:17237"/>
        <dbReference type="ChEBI" id="CHEBI:15378"/>
        <dbReference type="ChEBI" id="CHEBI:30616"/>
        <dbReference type="ChEBI" id="CHEBI:33019"/>
        <dbReference type="ChEBI" id="CHEBI:57692"/>
        <dbReference type="ChEBI" id="CHEBI:58210"/>
        <dbReference type="EC" id="2.7.7.2"/>
    </reaction>
</comment>
<dbReference type="Gene3D" id="2.40.30.30">
    <property type="entry name" value="Riboflavin kinase-like"/>
    <property type="match status" value="1"/>
</dbReference>
<reference evidence="17 18" key="1">
    <citation type="submission" date="2018-06" db="EMBL/GenBank/DDBJ databases">
        <title>Complete Genome Sequence of Ehrlichia minasensis Isolated From Cattle.</title>
        <authorList>
            <person name="Aguiar D.M."/>
            <person name="Araujo J.P.A.Jr."/>
            <person name="Nakazato L."/>
            <person name="Bard E."/>
            <person name="Cabezas-Cruz A."/>
        </authorList>
    </citation>
    <scope>NUCLEOTIDE SEQUENCE [LARGE SCALE GENOMIC DNA]</scope>
    <source>
        <strain evidence="17 18">B11</strain>
    </source>
</reference>
<dbReference type="GO" id="GO:0006747">
    <property type="term" value="P:FAD biosynthetic process"/>
    <property type="evidence" value="ECO:0007669"/>
    <property type="project" value="UniProtKB-UniRule"/>
</dbReference>
<dbReference type="AlphaFoldDB" id="A0A4Q6I9H3"/>
<evidence type="ECO:0000256" key="15">
    <source>
        <dbReference type="PIRNR" id="PIRNR004491"/>
    </source>
</evidence>
<comment type="pathway">
    <text evidence="2 15">Cofactor biosynthesis; FAD biosynthesis; FAD from FMN: step 1/1.</text>
</comment>
<accession>A0A4Q6I9H3</accession>
<evidence type="ECO:0000256" key="9">
    <source>
        <dbReference type="ARBA" id="ARBA00022777"/>
    </source>
</evidence>
<evidence type="ECO:0000256" key="12">
    <source>
        <dbReference type="ARBA" id="ARBA00023268"/>
    </source>
</evidence>
<keyword evidence="12" id="KW-0511">Multifunctional enzyme</keyword>
<dbReference type="STRING" id="1242993.ehr_00150"/>
<comment type="pathway">
    <text evidence="3 15">Cofactor biosynthesis; FMN biosynthesis; FMN from riboflavin (ATP route): step 1/1.</text>
</comment>
<keyword evidence="10 15" id="KW-0274">FAD</keyword>
<dbReference type="NCBIfam" id="TIGR00083">
    <property type="entry name" value="ribF"/>
    <property type="match status" value="1"/>
</dbReference>
<keyword evidence="7 15" id="KW-0548">Nucleotidyltransferase</keyword>
<dbReference type="GO" id="GO:0005524">
    <property type="term" value="F:ATP binding"/>
    <property type="evidence" value="ECO:0007669"/>
    <property type="project" value="UniProtKB-UniRule"/>
</dbReference>
<dbReference type="FunFam" id="3.40.50.620:FF:000021">
    <property type="entry name" value="Riboflavin biosynthesis protein"/>
    <property type="match status" value="1"/>
</dbReference>
<evidence type="ECO:0000256" key="1">
    <source>
        <dbReference type="ARBA" id="ARBA00002121"/>
    </source>
</evidence>
<dbReference type="GO" id="GO:0009398">
    <property type="term" value="P:FMN biosynthetic process"/>
    <property type="evidence" value="ECO:0007669"/>
    <property type="project" value="UniProtKB-UniRule"/>
</dbReference>
<dbReference type="InterPro" id="IPR015865">
    <property type="entry name" value="Riboflavin_kinase_bac/euk"/>
</dbReference>
<dbReference type="UniPathway" id="UPA00277">
    <property type="reaction ID" value="UER00407"/>
</dbReference>
<comment type="catalytic activity">
    <reaction evidence="13 15">
        <text>riboflavin + ATP = FMN + ADP + H(+)</text>
        <dbReference type="Rhea" id="RHEA:14357"/>
        <dbReference type="ChEBI" id="CHEBI:15378"/>
        <dbReference type="ChEBI" id="CHEBI:30616"/>
        <dbReference type="ChEBI" id="CHEBI:57986"/>
        <dbReference type="ChEBI" id="CHEBI:58210"/>
        <dbReference type="ChEBI" id="CHEBI:456216"/>
        <dbReference type="EC" id="2.7.1.26"/>
    </reaction>
</comment>
<dbReference type="InterPro" id="IPR023465">
    <property type="entry name" value="Riboflavin_kinase_dom_sf"/>
</dbReference>
<protein>
    <recommendedName>
        <fullName evidence="15">Riboflavin biosynthesis protein</fullName>
    </recommendedName>
    <domain>
        <recommendedName>
            <fullName evidence="15">Riboflavin kinase</fullName>
            <ecNumber evidence="15">2.7.1.26</ecNumber>
        </recommendedName>
        <alternativeName>
            <fullName evidence="15">Flavokinase</fullName>
        </alternativeName>
    </domain>
    <domain>
        <recommendedName>
            <fullName evidence="15">FMN adenylyltransferase</fullName>
            <ecNumber evidence="15">2.7.7.2</ecNumber>
        </recommendedName>
        <alternativeName>
            <fullName evidence="15">FAD pyrophosphorylase</fullName>
        </alternativeName>
        <alternativeName>
            <fullName evidence="15">FAD synthase</fullName>
        </alternativeName>
    </domain>
</protein>
<dbReference type="RefSeq" id="WP_129992628.1">
    <property type="nucleotide sequence ID" value="NZ_QOHL01000011.1"/>
</dbReference>
<evidence type="ECO:0000259" key="16">
    <source>
        <dbReference type="SMART" id="SM00904"/>
    </source>
</evidence>
<keyword evidence="4 15" id="KW-0285">Flavoprotein</keyword>
<dbReference type="Pfam" id="PF06574">
    <property type="entry name" value="FAD_syn"/>
    <property type="match status" value="1"/>
</dbReference>
<dbReference type="InterPro" id="IPR015864">
    <property type="entry name" value="FAD_synthase"/>
</dbReference>
<comment type="caution">
    <text evidence="17">The sequence shown here is derived from an EMBL/GenBank/DDBJ whole genome shotgun (WGS) entry which is preliminary data.</text>
</comment>
<keyword evidence="18" id="KW-1185">Reference proteome</keyword>
<evidence type="ECO:0000313" key="18">
    <source>
        <dbReference type="Proteomes" id="UP000293377"/>
    </source>
</evidence>
<dbReference type="InterPro" id="IPR014729">
    <property type="entry name" value="Rossmann-like_a/b/a_fold"/>
</dbReference>
<evidence type="ECO:0000313" key="17">
    <source>
        <dbReference type="EMBL" id="RZB12667.1"/>
    </source>
</evidence>
<keyword evidence="9 15" id="KW-0418">Kinase</keyword>
<dbReference type="Pfam" id="PF01687">
    <property type="entry name" value="Flavokinase"/>
    <property type="match status" value="1"/>
</dbReference>
<comment type="function">
    <text evidence="1">Catalyzes the phosphorylation of riboflavin to FMN followed by the adenylation of FMN to FAD.</text>
</comment>
<keyword evidence="8 15" id="KW-0547">Nucleotide-binding</keyword>
<dbReference type="EMBL" id="QOHL01000011">
    <property type="protein sequence ID" value="RZB12667.1"/>
    <property type="molecule type" value="Genomic_DNA"/>
</dbReference>
<evidence type="ECO:0000256" key="7">
    <source>
        <dbReference type="ARBA" id="ARBA00022695"/>
    </source>
</evidence>
<dbReference type="SUPFAM" id="SSF52374">
    <property type="entry name" value="Nucleotidylyl transferase"/>
    <property type="match status" value="1"/>
</dbReference>
<evidence type="ECO:0000256" key="8">
    <source>
        <dbReference type="ARBA" id="ARBA00022741"/>
    </source>
</evidence>
<dbReference type="CDD" id="cd02064">
    <property type="entry name" value="FAD_synthetase_N"/>
    <property type="match status" value="1"/>
</dbReference>
<dbReference type="PIRSF" id="PIRSF004491">
    <property type="entry name" value="FAD_Synth"/>
    <property type="match status" value="1"/>
</dbReference>
<organism evidence="17 18">
    <name type="scientific">Ehrlichia minasensis</name>
    <dbReference type="NCBI Taxonomy" id="1242993"/>
    <lineage>
        <taxon>Bacteria</taxon>
        <taxon>Pseudomonadati</taxon>
        <taxon>Pseudomonadota</taxon>
        <taxon>Alphaproteobacteria</taxon>
        <taxon>Rickettsiales</taxon>
        <taxon>Anaplasmataceae</taxon>
        <taxon>Ehrlichia</taxon>
    </lineage>
</organism>
<dbReference type="SUPFAM" id="SSF82114">
    <property type="entry name" value="Riboflavin kinase-like"/>
    <property type="match status" value="1"/>
</dbReference>
<feature type="domain" description="Riboflavin kinase" evidence="16">
    <location>
        <begin position="182"/>
        <end position="306"/>
    </location>
</feature>
<name>A0A4Q6I9H3_9RICK</name>
<dbReference type="Gene3D" id="3.40.50.620">
    <property type="entry name" value="HUPs"/>
    <property type="match status" value="1"/>
</dbReference>
<gene>
    <name evidence="17" type="ORF">DRF75_02905</name>
</gene>
<evidence type="ECO:0000256" key="2">
    <source>
        <dbReference type="ARBA" id="ARBA00004726"/>
    </source>
</evidence>
<evidence type="ECO:0000256" key="13">
    <source>
        <dbReference type="ARBA" id="ARBA00047880"/>
    </source>
</evidence>
<evidence type="ECO:0000256" key="6">
    <source>
        <dbReference type="ARBA" id="ARBA00022679"/>
    </source>
</evidence>
<dbReference type="InterPro" id="IPR023468">
    <property type="entry name" value="Riboflavin_kinase"/>
</dbReference>
<dbReference type="EC" id="2.7.7.2" evidence="15"/>
<evidence type="ECO:0000256" key="11">
    <source>
        <dbReference type="ARBA" id="ARBA00022840"/>
    </source>
</evidence>
<dbReference type="NCBIfam" id="NF004162">
    <property type="entry name" value="PRK05627.1-5"/>
    <property type="match status" value="1"/>
</dbReference>
<dbReference type="GO" id="GO:0009231">
    <property type="term" value="P:riboflavin biosynthetic process"/>
    <property type="evidence" value="ECO:0007669"/>
    <property type="project" value="InterPro"/>
</dbReference>
<dbReference type="PANTHER" id="PTHR22749:SF6">
    <property type="entry name" value="RIBOFLAVIN KINASE"/>
    <property type="match status" value="1"/>
</dbReference>
<evidence type="ECO:0000256" key="4">
    <source>
        <dbReference type="ARBA" id="ARBA00022630"/>
    </source>
</evidence>
<evidence type="ECO:0000256" key="3">
    <source>
        <dbReference type="ARBA" id="ARBA00005201"/>
    </source>
</evidence>
<dbReference type="InterPro" id="IPR002606">
    <property type="entry name" value="Riboflavin_kinase_bac"/>
</dbReference>
<dbReference type="GO" id="GO:0003919">
    <property type="term" value="F:FMN adenylyltransferase activity"/>
    <property type="evidence" value="ECO:0007669"/>
    <property type="project" value="UniProtKB-UniRule"/>
</dbReference>
<dbReference type="EC" id="2.7.1.26" evidence="15"/>
<keyword evidence="11 15" id="KW-0067">ATP-binding</keyword>
<sequence length="306" mass="34707">MKVIYGYPSEKRDLSSVLAFGNFDGVHLGHRAIVDAVKNISIKENIASAIITFVPHPAEYLHGKKNFLLLSFEQKIELFKSCGIDYLYVIDFDKNFSHLSPDTFIKDVLVNGCNVKYIVTGHDCFFGYRCSGNIALLYTYAGICNYKVVKINPVFINDGILCSSSLIREYLSEGKLDLANKVLGRPYQISGKVIRGLARGRVIGFPTVNIALERMLIPRAGVYSACIRIDNNTTWLNGIVNIGLRPTFNDLNSPILEMHIFDFSDDIYDQYVTIQLLHFIRTERKFDTVDQLKQQINDDIVQVKKF</sequence>
<evidence type="ECO:0000256" key="5">
    <source>
        <dbReference type="ARBA" id="ARBA00022643"/>
    </source>
</evidence>
<dbReference type="PANTHER" id="PTHR22749">
    <property type="entry name" value="RIBOFLAVIN KINASE/FMN ADENYLYLTRANSFERASE"/>
    <property type="match status" value="1"/>
</dbReference>
<comment type="similarity">
    <text evidence="15">Belongs to the ribF family.</text>
</comment>